<sequence>MSKRVLLSIGCNEYLSLGKLTGAEVDAKKIHSELTASTLSCIKPEHSLLVLSPSLNDIRATLENLQDRFEEIESLTIFFAGHGGVVNGTYYLCLCDTRNDRMSTTGLALSHLFEFINEIKAAHCNLIIDACEAGGMISDMGTLLKPEVIGKARSCGVSIFVSSASDQAASEDNAGGWGTNAILRILRGEIDTGSRAPFLDLLDIGRAAAQYVAVTSAGKQLPSVWGMNLYGPMPVFGNPHAVDRTPNSLLQITGISPTSAAGVVIGNRSSELLGLMFAPASELTPEKLYEKMFQSMEHLEKIPGAAATFIESVWRSLEDSVRKQANSFAHIEFTATCISLLLPSVPRDLTSAVCVRNLAKDLFVELHDVLVSVLAALETNPKSLCRHGIPDLFYLPQRITRILGWIGAALYIAKQYSLEIAEIKELGVKFSQYISDHYAASATGMSESETPFLAAFLLTANENGDTEICEQIISSLYNALIENDGALARADLPPSNVLGYLRARACNDLETQRESSSHPSESLAFVLLMGEVLSLQNLINYNLELLDHSHLHVFIPNDHTQFSLPCIENGLNHVFQIGHGVWEVKDLVSRWRTSCLPQLALDVSLKLPEVKIGALCSAFLFPNKIPWFLFVGTALD</sequence>
<organism evidence="1 2">
    <name type="scientific">Pseudomonas fluorescens</name>
    <dbReference type="NCBI Taxonomy" id="294"/>
    <lineage>
        <taxon>Bacteria</taxon>
        <taxon>Pseudomonadati</taxon>
        <taxon>Pseudomonadota</taxon>
        <taxon>Gammaproteobacteria</taxon>
        <taxon>Pseudomonadales</taxon>
        <taxon>Pseudomonadaceae</taxon>
        <taxon>Pseudomonas</taxon>
    </lineage>
</organism>
<evidence type="ECO:0000313" key="1">
    <source>
        <dbReference type="EMBL" id="VVN40050.1"/>
    </source>
</evidence>
<evidence type="ECO:0008006" key="3">
    <source>
        <dbReference type="Google" id="ProtNLM"/>
    </source>
</evidence>
<evidence type="ECO:0000313" key="2">
    <source>
        <dbReference type="Proteomes" id="UP000326953"/>
    </source>
</evidence>
<protein>
    <recommendedName>
        <fullName evidence="3">Caspase family protein</fullName>
    </recommendedName>
</protein>
<dbReference type="Gene3D" id="3.40.50.1460">
    <property type="match status" value="1"/>
</dbReference>
<dbReference type="RefSeq" id="WP_150713650.1">
    <property type="nucleotide sequence ID" value="NZ_CABVHK010000023.1"/>
</dbReference>
<dbReference type="SUPFAM" id="SSF52129">
    <property type="entry name" value="Caspase-like"/>
    <property type="match status" value="1"/>
</dbReference>
<dbReference type="Proteomes" id="UP000326953">
    <property type="component" value="Unassembled WGS sequence"/>
</dbReference>
<gene>
    <name evidence="1" type="ORF">PS662_05406</name>
</gene>
<dbReference type="AlphaFoldDB" id="A0A5E6XG29"/>
<proteinExistence type="predicted"/>
<reference evidence="1 2" key="1">
    <citation type="submission" date="2019-09" db="EMBL/GenBank/DDBJ databases">
        <authorList>
            <person name="Chandra G."/>
            <person name="Truman W A."/>
        </authorList>
    </citation>
    <scope>NUCLEOTIDE SEQUENCE [LARGE SCALE GENOMIC DNA]</scope>
    <source>
        <strain evidence="1">PS662</strain>
    </source>
</reference>
<dbReference type="OrthoDB" id="6872474at2"/>
<accession>A0A5E6XG29</accession>
<name>A0A5E6XG29_PSEFL</name>
<dbReference type="InterPro" id="IPR029030">
    <property type="entry name" value="Caspase-like_dom_sf"/>
</dbReference>
<dbReference type="EMBL" id="CABVHK010000023">
    <property type="protein sequence ID" value="VVN40050.1"/>
    <property type="molecule type" value="Genomic_DNA"/>
</dbReference>